<evidence type="ECO:0000256" key="3">
    <source>
        <dbReference type="ARBA" id="ARBA00022738"/>
    </source>
</evidence>
<dbReference type="SUPFAM" id="SSF48371">
    <property type="entry name" value="ARM repeat"/>
    <property type="match status" value="3"/>
</dbReference>
<keyword evidence="4" id="KW-0456">Lyase</keyword>
<dbReference type="GO" id="GO:0016829">
    <property type="term" value="F:lyase activity"/>
    <property type="evidence" value="ECO:0007669"/>
    <property type="project" value="UniProtKB-KW"/>
</dbReference>
<protein>
    <submittedName>
        <fullName evidence="5">Leucine rich repeat variant</fullName>
    </submittedName>
</protein>
<evidence type="ECO:0000256" key="2">
    <source>
        <dbReference type="ARBA" id="ARBA00022549"/>
    </source>
</evidence>
<keyword evidence="6" id="KW-1185">Reference proteome</keyword>
<evidence type="ECO:0000256" key="1">
    <source>
        <dbReference type="ARBA" id="ARBA00009299"/>
    </source>
</evidence>
<proteinExistence type="inferred from homology"/>
<dbReference type="EMBL" id="AP018227">
    <property type="protein sequence ID" value="BAY85622.1"/>
    <property type="molecule type" value="Genomic_DNA"/>
</dbReference>
<keyword evidence="3" id="KW-0605">Phycobilisome</keyword>
<sequence>MNSKELLQPADLQPFINQPETLINQTLEIQLSVANYLQTPIELLDILVNQSCYSQVVETAKLHVTYIESTGDIKGDWREIAEEKIKNVPLQQNDRLVAELLKIAPVPEYLISEWIPGDYLIKGLENPYLLKEDKIKLLERLGKSTIIEQRLTAAAHPDTPRETLEILAGDVELPIRIAVKYRDDSFDDVIEVIESQHETASNGETLALELTELAGSKWSWIRQAVARNFNAPVEVLRELSGDEEERVQFAVAFNLATPGDVLDLLVNHYYGEITEIIAKHPNASEDGLIKLLPQHNFCIYQRPNLPASVLAELINYEEEKCDRYRRFIIENPNSPGSTLAKILESPGYKIRDVAGEKRKIASHPNILLSSLEKLAQDNSPSVRLAVYQNPKTPESLRNQLLEEFLNLDKNQFLAEEWNHKVTSEGIWKGVAESENTSASVLERLANLVDLDSETSLGENIEIAIALIGNPNTPVSTRENLIQKFKSISNSEESVFDWKIYLALALNLAIPEQEREEYFQIIVDSGDYRGIEHLAYNSKTPPHILEDIAKNEDYIHTTLYTHGFARNPSTPVDILCKLSKNESKSIREDLAKNPSTPPEIILQLAFTEESIYKPRGYNHRTRESEDWCQFWFEYPNMPIKELYQIQLSEEFEFELKQTEEFILHKINTVPQFITYIAEYGDVKHRRQLASRTNTPIHILEQLVEDDDVEVRMKLARYREHLELLLKLAKDSDVRVRKELFRLYLDTPIEVLEILKNDEAEEVRLLVARYKKTPLDILIYLSNDSSSKVKQQIAENSRIPVEILEKLWREDKIFAIKNYNTPGYIVGEKIAETYNKEVLRKILDGHFGTYHNVPASVLEELASHRENLIRCDVAEHPNTPITALEKLVNEEYCVTHWNLSSNHNTPPRLLKLIFKKWHSKNRKYDYSVLFNLSTNKNSPASILKILSNSSDSEIRVNIAANQKTPLSILKRFAMEETHESTLKYLTDNPNINREIVDLLAKSPNIQARLYAIETSHLLFKTLIQLARDESAEVREKIAKFSNINSKIYRPSPKFDDYRDIVIRIVKHPNLPLEVWQELATDSEVKVRLAVASNVTISTQIIELLVSDKSPEVRERLISQNQNISLNILEMLSRDISPNVRKAVAKHPNTSIDLLEQLALDNHQQISEAIIKNPNTTLSLKCTLQERLRVNQNPTLKGLTRLYKPDDDLPTLLSEYLQSSVPFVRFISLIHPLIPTEFLQQYSQSLLWWERYAVAMNSSTPLQILETLTEDCNCIVKAAAQDNL</sequence>
<organism evidence="5 6">
    <name type="scientific">Calothrix parasitica NIES-267</name>
    <dbReference type="NCBI Taxonomy" id="1973488"/>
    <lineage>
        <taxon>Bacteria</taxon>
        <taxon>Bacillati</taxon>
        <taxon>Cyanobacteriota</taxon>
        <taxon>Cyanophyceae</taxon>
        <taxon>Nostocales</taxon>
        <taxon>Calotrichaceae</taxon>
        <taxon>Calothrix</taxon>
    </lineage>
</organism>
<accession>A0A1Z4LWK9</accession>
<reference evidence="5 6" key="1">
    <citation type="submission" date="2017-06" db="EMBL/GenBank/DDBJ databases">
        <title>Genome sequencing of cyanobaciteial culture collection at National Institute for Environmental Studies (NIES).</title>
        <authorList>
            <person name="Hirose Y."/>
            <person name="Shimura Y."/>
            <person name="Fujisawa T."/>
            <person name="Nakamura Y."/>
            <person name="Kawachi M."/>
        </authorList>
    </citation>
    <scope>NUCLEOTIDE SEQUENCE [LARGE SCALE GENOMIC DNA]</scope>
    <source>
        <strain evidence="5 6">NIES-267</strain>
    </source>
</reference>
<evidence type="ECO:0000256" key="4">
    <source>
        <dbReference type="ARBA" id="ARBA00023239"/>
    </source>
</evidence>
<dbReference type="InterPro" id="IPR016024">
    <property type="entry name" value="ARM-type_fold"/>
</dbReference>
<comment type="similarity">
    <text evidence="1">Belongs to the CpcE/RpcE/PecE family.</text>
</comment>
<dbReference type="OrthoDB" id="500479at2"/>
<gene>
    <name evidence="5" type="ORF">NIES267_51230</name>
</gene>
<evidence type="ECO:0000313" key="5">
    <source>
        <dbReference type="EMBL" id="BAY85622.1"/>
    </source>
</evidence>
<dbReference type="Gene3D" id="1.25.10.10">
    <property type="entry name" value="Leucine-rich Repeat Variant"/>
    <property type="match status" value="4"/>
</dbReference>
<dbReference type="Proteomes" id="UP000218418">
    <property type="component" value="Chromosome"/>
</dbReference>
<dbReference type="GO" id="GO:0030089">
    <property type="term" value="C:phycobilisome"/>
    <property type="evidence" value="ECO:0007669"/>
    <property type="project" value="UniProtKB-KW"/>
</dbReference>
<keyword evidence="2" id="KW-0042">Antenna complex</keyword>
<evidence type="ECO:0000313" key="6">
    <source>
        <dbReference type="Proteomes" id="UP000218418"/>
    </source>
</evidence>
<dbReference type="InterPro" id="IPR011989">
    <property type="entry name" value="ARM-like"/>
</dbReference>
<name>A0A1Z4LWK9_9CYAN</name>